<dbReference type="EMBL" id="MF187612">
    <property type="protein sequence ID" value="ASN74433.1"/>
    <property type="molecule type" value="Genomic_DNA"/>
</dbReference>
<name>A0A0G2T4L0_9CRUS</name>
<reference evidence="11" key="1">
    <citation type="journal article" date="2015" name="G3 (Bethesda)">
        <title>Multiple Conserved Heteroplasmic Sites in tRNA Genes in the Mitochondrial Genomes of Terrestrial Isopods (Oniscidea).</title>
        <authorList>
            <person name="Chandler C.H."/>
            <person name="Badawi M."/>
            <person name="Moumen B."/>
            <person name="Greve P."/>
            <person name="Cordaux R."/>
        </authorList>
    </citation>
    <scope>NUCLEOTIDE SEQUENCE</scope>
</reference>
<accession>A0A0G2T4L0</accession>
<organism evidence="11">
    <name type="scientific">Trachelipus rathkii</name>
    <dbReference type="NCBI Taxonomy" id="1720764"/>
    <lineage>
        <taxon>Eukaryota</taxon>
        <taxon>Metazoa</taxon>
        <taxon>Ecdysozoa</taxon>
        <taxon>Arthropoda</taxon>
        <taxon>Crustacea</taxon>
        <taxon>Multicrustacea</taxon>
        <taxon>Malacostraca</taxon>
        <taxon>Eumalacostraca</taxon>
        <taxon>Peracarida</taxon>
        <taxon>Isopoda</taxon>
        <taxon>Oniscidea</taxon>
        <taxon>Crinocheta</taxon>
        <taxon>Trachelipodidae</taxon>
        <taxon>Trachelipus</taxon>
    </lineage>
</organism>
<comment type="catalytic activity">
    <reaction evidence="8 9">
        <text>a ubiquinone + NADH + 5 H(+)(in) = a ubiquinol + NAD(+) + 4 H(+)(out)</text>
        <dbReference type="Rhea" id="RHEA:29091"/>
        <dbReference type="Rhea" id="RHEA-COMP:9565"/>
        <dbReference type="Rhea" id="RHEA-COMP:9566"/>
        <dbReference type="ChEBI" id="CHEBI:15378"/>
        <dbReference type="ChEBI" id="CHEBI:16389"/>
        <dbReference type="ChEBI" id="CHEBI:17976"/>
        <dbReference type="ChEBI" id="CHEBI:57540"/>
        <dbReference type="ChEBI" id="CHEBI:57945"/>
        <dbReference type="EC" id="7.1.1.2"/>
    </reaction>
</comment>
<protein>
    <recommendedName>
        <fullName evidence="3 9">NADH-ubiquinone oxidoreductase chain 3</fullName>
        <ecNumber evidence="9">7.1.1.2</ecNumber>
    </recommendedName>
</protein>
<gene>
    <name evidence="11" type="primary">nad3</name>
</gene>
<keyword evidence="5 9" id="KW-0812">Transmembrane</keyword>
<reference evidence="12" key="2">
    <citation type="journal article" date="2017" name="Genetics">
        <title>Untangling Heteroplasmy, Structure, and Evolution of an Atypical Mitochondrial Genome by PacBio Sequencing.</title>
        <authorList>
            <person name="Peccoud J."/>
            <person name="Chebbi M.A."/>
            <person name="Cormier A."/>
            <person name="Moumen B."/>
            <person name="Gilbert C."/>
            <person name="Marcade I."/>
            <person name="Chandler C."/>
            <person name="Cordaux R."/>
        </authorList>
    </citation>
    <scope>NUCLEOTIDE SEQUENCE</scope>
</reference>
<keyword evidence="10" id="KW-0732">Signal</keyword>
<evidence type="ECO:0000256" key="3">
    <source>
        <dbReference type="ARBA" id="ARBA00021007"/>
    </source>
</evidence>
<keyword evidence="7 9" id="KW-0472">Membrane</keyword>
<feature type="transmembrane region" description="Helical" evidence="9">
    <location>
        <begin position="82"/>
        <end position="102"/>
    </location>
</feature>
<dbReference type="AlphaFoldDB" id="A0A0G2T4L0"/>
<keyword evidence="6 9" id="KW-1133">Transmembrane helix</keyword>
<feature type="transmembrane region" description="Helical" evidence="9">
    <location>
        <begin position="51"/>
        <end position="75"/>
    </location>
</feature>
<dbReference type="PANTHER" id="PTHR11058">
    <property type="entry name" value="NADH-UBIQUINONE OXIDOREDUCTASE CHAIN 3"/>
    <property type="match status" value="1"/>
</dbReference>
<dbReference type="InterPro" id="IPR000440">
    <property type="entry name" value="NADH_UbQ/plastoQ_OxRdtase_su3"/>
</dbReference>
<comment type="subcellular location">
    <subcellularLocation>
        <location evidence="1">Membrane</location>
    </subcellularLocation>
    <subcellularLocation>
        <location evidence="9">Mitochondrion membrane</location>
        <topology evidence="9">Multi-pass membrane protein</topology>
    </subcellularLocation>
</comment>
<evidence type="ECO:0000313" key="12">
    <source>
        <dbReference type="EMBL" id="ASN74433.1"/>
    </source>
</evidence>
<keyword evidence="4 9" id="KW-0813">Transport</keyword>
<evidence type="ECO:0000256" key="8">
    <source>
        <dbReference type="ARBA" id="ARBA00049551"/>
    </source>
</evidence>
<keyword evidence="9 11" id="KW-0496">Mitochondrion</keyword>
<dbReference type="InterPro" id="IPR038430">
    <property type="entry name" value="NDAH_ubi_oxred_su3_sf"/>
</dbReference>
<evidence type="ECO:0000313" key="11">
    <source>
        <dbReference type="EMBL" id="AKG95407.1"/>
    </source>
</evidence>
<dbReference type="GO" id="GO:0030964">
    <property type="term" value="C:NADH dehydrogenase complex"/>
    <property type="evidence" value="ECO:0007669"/>
    <property type="project" value="TreeGrafter"/>
</dbReference>
<dbReference type="EMBL" id="KR013001">
    <property type="protein sequence ID" value="AKG95407.1"/>
    <property type="molecule type" value="Genomic_DNA"/>
</dbReference>
<dbReference type="Pfam" id="PF00507">
    <property type="entry name" value="Oxidored_q4"/>
    <property type="match status" value="1"/>
</dbReference>
<evidence type="ECO:0000256" key="2">
    <source>
        <dbReference type="ARBA" id="ARBA00008472"/>
    </source>
</evidence>
<evidence type="ECO:0000256" key="4">
    <source>
        <dbReference type="ARBA" id="ARBA00022448"/>
    </source>
</evidence>
<evidence type="ECO:0000256" key="6">
    <source>
        <dbReference type="ARBA" id="ARBA00022989"/>
    </source>
</evidence>
<dbReference type="GO" id="GO:0008137">
    <property type="term" value="F:NADH dehydrogenase (ubiquinone) activity"/>
    <property type="evidence" value="ECO:0007669"/>
    <property type="project" value="UniProtKB-UniRule"/>
</dbReference>
<evidence type="ECO:0000256" key="5">
    <source>
        <dbReference type="ARBA" id="ARBA00022692"/>
    </source>
</evidence>
<proteinExistence type="inferred from homology"/>
<comment type="similarity">
    <text evidence="2 9">Belongs to the complex I subunit 3 family.</text>
</comment>
<dbReference type="GO" id="GO:0031966">
    <property type="term" value="C:mitochondrial membrane"/>
    <property type="evidence" value="ECO:0007669"/>
    <property type="project" value="UniProtKB-SubCell"/>
</dbReference>
<evidence type="ECO:0000256" key="7">
    <source>
        <dbReference type="ARBA" id="ARBA00023136"/>
    </source>
</evidence>
<feature type="signal peptide" evidence="10">
    <location>
        <begin position="1"/>
        <end position="22"/>
    </location>
</feature>
<keyword evidence="9" id="KW-0679">Respiratory chain</keyword>
<evidence type="ECO:0000256" key="1">
    <source>
        <dbReference type="ARBA" id="ARBA00004370"/>
    </source>
</evidence>
<geneLocation type="mitochondrion" evidence="11"/>
<keyword evidence="9" id="KW-1278">Translocase</keyword>
<dbReference type="EC" id="7.1.1.2" evidence="9"/>
<sequence length="112" mass="12531">MFSSVAILVISTTLLLLSPLLGNKQNSNFEKGTPFECGFDPLGSGQLNFSIRFFLIAVVFMIFDVEIALLLPLVVTTLSGNYMIWVFNSVVFLLVLTLGTFFEWKEGALEWK</sequence>
<dbReference type="PANTHER" id="PTHR11058:SF9">
    <property type="entry name" value="NADH-UBIQUINONE OXIDOREDUCTASE CHAIN 3"/>
    <property type="match status" value="1"/>
</dbReference>
<keyword evidence="9" id="KW-0830">Ubiquinone</keyword>
<keyword evidence="9" id="KW-0249">Electron transport</keyword>
<keyword evidence="9" id="KW-0520">NAD</keyword>
<comment type="function">
    <text evidence="9">Core subunit of the mitochondrial membrane respiratory chain NADH dehydrogenase (Complex I) which catalyzes electron transfer from NADH through the respiratory chain, using ubiquinone as an electron acceptor. Essential for the catalytic activity of complex I.</text>
</comment>
<evidence type="ECO:0000256" key="10">
    <source>
        <dbReference type="SAM" id="SignalP"/>
    </source>
</evidence>
<feature type="chain" id="PRO_5005182287" description="NADH-ubiquinone oxidoreductase chain 3" evidence="10">
    <location>
        <begin position="23"/>
        <end position="112"/>
    </location>
</feature>
<evidence type="ECO:0000256" key="9">
    <source>
        <dbReference type="RuleBase" id="RU003640"/>
    </source>
</evidence>
<dbReference type="Gene3D" id="1.20.58.1610">
    <property type="entry name" value="NADH:ubiquinone/plastoquinone oxidoreductase, chain 3"/>
    <property type="match status" value="1"/>
</dbReference>